<dbReference type="EMBL" id="DS231829">
    <property type="protein sequence ID" value="EDS30349.1"/>
    <property type="molecule type" value="Genomic_DNA"/>
</dbReference>
<name>B0W2Z0_CULQU</name>
<feature type="compositionally biased region" description="Acidic residues" evidence="1">
    <location>
        <begin position="40"/>
        <end position="63"/>
    </location>
</feature>
<keyword evidence="4" id="KW-1185">Reference proteome</keyword>
<feature type="compositionally biased region" description="Acidic residues" evidence="1">
    <location>
        <begin position="1"/>
        <end position="18"/>
    </location>
</feature>
<reference evidence="3" key="2">
    <citation type="submission" date="2021-02" db="UniProtKB">
        <authorList>
            <consortium name="EnsemblMetazoa"/>
        </authorList>
    </citation>
    <scope>IDENTIFICATION</scope>
    <source>
        <strain evidence="3">JHB</strain>
    </source>
</reference>
<dbReference type="VEuPathDB" id="VectorBase:CPIJ001590"/>
<gene>
    <name evidence="3" type="primary">6032483</name>
    <name evidence="2" type="ORF">CpipJ_CPIJ001590</name>
</gene>
<feature type="region of interest" description="Disordered" evidence="1">
    <location>
        <begin position="355"/>
        <end position="380"/>
    </location>
</feature>
<dbReference type="AlphaFoldDB" id="B0W2Z0"/>
<dbReference type="InParanoid" id="B0W2Z0"/>
<proteinExistence type="predicted"/>
<dbReference type="eggNOG" id="ENOG502SUBE">
    <property type="taxonomic scope" value="Eukaryota"/>
</dbReference>
<organism>
    <name type="scientific">Culex quinquefasciatus</name>
    <name type="common">Southern house mosquito</name>
    <name type="synonym">Culex pungens</name>
    <dbReference type="NCBI Taxonomy" id="7176"/>
    <lineage>
        <taxon>Eukaryota</taxon>
        <taxon>Metazoa</taxon>
        <taxon>Ecdysozoa</taxon>
        <taxon>Arthropoda</taxon>
        <taxon>Hexapoda</taxon>
        <taxon>Insecta</taxon>
        <taxon>Pterygota</taxon>
        <taxon>Neoptera</taxon>
        <taxon>Endopterygota</taxon>
        <taxon>Diptera</taxon>
        <taxon>Nematocera</taxon>
        <taxon>Culicoidea</taxon>
        <taxon>Culicidae</taxon>
        <taxon>Culicinae</taxon>
        <taxon>Culicini</taxon>
        <taxon>Culex</taxon>
        <taxon>Culex</taxon>
    </lineage>
</organism>
<dbReference type="KEGG" id="cqu:CpipJ_CPIJ001590"/>
<protein>
    <submittedName>
        <fullName evidence="2 3">Uncharacterized protein</fullName>
    </submittedName>
</protein>
<reference evidence="2" key="1">
    <citation type="submission" date="2007-03" db="EMBL/GenBank/DDBJ databases">
        <title>Annotation of Culex pipiens quinquefasciatus.</title>
        <authorList>
            <consortium name="The Broad Institute Genome Sequencing Platform"/>
            <person name="Atkinson P.W."/>
            <person name="Hemingway J."/>
            <person name="Christensen B.M."/>
            <person name="Higgs S."/>
            <person name="Kodira C."/>
            <person name="Hannick L."/>
            <person name="Megy K."/>
            <person name="O'Leary S."/>
            <person name="Pearson M."/>
            <person name="Haas B.J."/>
            <person name="Mauceli E."/>
            <person name="Wortman J.R."/>
            <person name="Lee N.H."/>
            <person name="Guigo R."/>
            <person name="Stanke M."/>
            <person name="Alvarado L."/>
            <person name="Amedeo P."/>
            <person name="Antoine C.H."/>
            <person name="Arensburger P."/>
            <person name="Bidwell S.L."/>
            <person name="Crawford M."/>
            <person name="Camaro F."/>
            <person name="Devon K."/>
            <person name="Engels R."/>
            <person name="Hammond M."/>
            <person name="Howarth C."/>
            <person name="Koehrsen M."/>
            <person name="Lawson D."/>
            <person name="Montgomery P."/>
            <person name="Nene V."/>
            <person name="Nusbaum C."/>
            <person name="Puiu D."/>
            <person name="Romero-Severson J."/>
            <person name="Severson D.W."/>
            <person name="Shumway M."/>
            <person name="Sisk P."/>
            <person name="Stolte C."/>
            <person name="Zeng Q."/>
            <person name="Eisenstadt E."/>
            <person name="Fraser-Liggett C."/>
            <person name="Strausberg R."/>
            <person name="Galagan J."/>
            <person name="Birren B."/>
            <person name="Collins F.H."/>
        </authorList>
    </citation>
    <scope>NUCLEOTIDE SEQUENCE [LARGE SCALE GENOMIC DNA]</scope>
    <source>
        <strain evidence="2">JHB</strain>
    </source>
</reference>
<dbReference type="VEuPathDB" id="VectorBase:CQUJHB010832"/>
<dbReference type="OrthoDB" id="7762894at2759"/>
<dbReference type="OMA" id="ANTINEG"/>
<dbReference type="EnsemblMetazoa" id="CPIJ001590-RA">
    <property type="protein sequence ID" value="CPIJ001590-PA"/>
    <property type="gene ID" value="CPIJ001590"/>
</dbReference>
<accession>B0W2Z0</accession>
<evidence type="ECO:0000313" key="2">
    <source>
        <dbReference type="EMBL" id="EDS30349.1"/>
    </source>
</evidence>
<feature type="region of interest" description="Disordered" evidence="1">
    <location>
        <begin position="1"/>
        <end position="73"/>
    </location>
</feature>
<dbReference type="HOGENOM" id="CLU_064569_0_0_1"/>
<sequence length="380" mass="42897">MDSAEEQSEMEYDDYEETEYLRDPVDIDYDPFADERVDAESTEDDSVEDGNESKDDQEEEVQVEGEPSQNRSQVLEITRPGGEDLFSFEGVFCQRNFKNQLRPKECFVKTVCGQSVGDIIDSLWESGVSLVKRKIIFDDDVPMWADEEKPGRESVDCFITVQDATVKKMYELRSLTPKLLQKWRGKSIKILVHAYSTNVESSAQFNDVLKRLIAPSRPDRAGANSTVDEAALANELRDGHQHLDGHFSSWMLWASIIHGSAAHKQETMKKEANPPTMISKYFRWVGVSEAARLDSVHRGMVVANTMNARWTKQVADIKIDLSAALNLLQGAFKKIELLEAETKASADITAAMETAVQPEENELSQHLASQVTDRRDSDHE</sequence>
<evidence type="ECO:0000313" key="4">
    <source>
        <dbReference type="Proteomes" id="UP000002320"/>
    </source>
</evidence>
<dbReference type="Proteomes" id="UP000002320">
    <property type="component" value="Unassembled WGS sequence"/>
</dbReference>
<evidence type="ECO:0000256" key="1">
    <source>
        <dbReference type="SAM" id="MobiDB-lite"/>
    </source>
</evidence>
<evidence type="ECO:0000313" key="3">
    <source>
        <dbReference type="EnsemblMetazoa" id="CPIJ001590-PA"/>
    </source>
</evidence>